<dbReference type="AlphaFoldDB" id="A0A8X8ZJN0"/>
<evidence type="ECO:0000313" key="2">
    <source>
        <dbReference type="EMBL" id="KAG6407442.1"/>
    </source>
</evidence>
<reference evidence="2" key="1">
    <citation type="submission" date="2018-01" db="EMBL/GenBank/DDBJ databases">
        <authorList>
            <person name="Mao J.F."/>
        </authorList>
    </citation>
    <scope>NUCLEOTIDE SEQUENCE</scope>
    <source>
        <strain evidence="2">Huo1</strain>
        <tissue evidence="2">Leaf</tissue>
    </source>
</reference>
<proteinExistence type="predicted"/>
<dbReference type="PANTHER" id="PTHR46250">
    <property type="entry name" value="MYB/SANT-LIKE DNA-BINDING DOMAIN PROTEIN-RELATED"/>
    <property type="match status" value="1"/>
</dbReference>
<evidence type="ECO:0000313" key="3">
    <source>
        <dbReference type="Proteomes" id="UP000298416"/>
    </source>
</evidence>
<gene>
    <name evidence="2" type="ORF">SASPL_130433</name>
</gene>
<feature type="compositionally biased region" description="Polar residues" evidence="1">
    <location>
        <begin position="62"/>
        <end position="71"/>
    </location>
</feature>
<name>A0A8X8ZJN0_SALSN</name>
<evidence type="ECO:0000256" key="1">
    <source>
        <dbReference type="SAM" id="MobiDB-lite"/>
    </source>
</evidence>
<protein>
    <submittedName>
        <fullName evidence="2">Uncharacterized protein</fullName>
    </submittedName>
</protein>
<dbReference type="EMBL" id="PNBA02000011">
    <property type="protein sequence ID" value="KAG6407442.1"/>
    <property type="molecule type" value="Genomic_DNA"/>
</dbReference>
<organism evidence="2">
    <name type="scientific">Salvia splendens</name>
    <name type="common">Scarlet sage</name>
    <dbReference type="NCBI Taxonomy" id="180675"/>
    <lineage>
        <taxon>Eukaryota</taxon>
        <taxon>Viridiplantae</taxon>
        <taxon>Streptophyta</taxon>
        <taxon>Embryophyta</taxon>
        <taxon>Tracheophyta</taxon>
        <taxon>Spermatophyta</taxon>
        <taxon>Magnoliopsida</taxon>
        <taxon>eudicotyledons</taxon>
        <taxon>Gunneridae</taxon>
        <taxon>Pentapetalae</taxon>
        <taxon>asterids</taxon>
        <taxon>lamiids</taxon>
        <taxon>Lamiales</taxon>
        <taxon>Lamiaceae</taxon>
        <taxon>Nepetoideae</taxon>
        <taxon>Mentheae</taxon>
        <taxon>Salviinae</taxon>
        <taxon>Salvia</taxon>
        <taxon>Salvia subgen. Calosphace</taxon>
        <taxon>core Calosphace</taxon>
    </lineage>
</organism>
<sequence>MAFLGGLENNFWKDRATGSNAEDVMEQVNALYSQQNLENTDTIPVEDFGLNDLFTEEGASESLGTNASADSVTAGERATPLSKRSNKKRKGDDGLDRMYTLLHKMHEDANSQLQLLSTRIGYEVDLSQARKDVFDRLGDIPGLSMDDVCEMLAKELDRLDIFMGLPEIARYAYVMRVLQEKRGN</sequence>
<comment type="caution">
    <text evidence="2">The sequence shown here is derived from an EMBL/GenBank/DDBJ whole genome shotgun (WGS) entry which is preliminary data.</text>
</comment>
<accession>A0A8X8ZJN0</accession>
<feature type="region of interest" description="Disordered" evidence="1">
    <location>
        <begin position="61"/>
        <end position="92"/>
    </location>
</feature>
<keyword evidence="3" id="KW-1185">Reference proteome</keyword>
<reference evidence="2" key="2">
    <citation type="submission" date="2020-08" db="EMBL/GenBank/DDBJ databases">
        <title>Plant Genome Project.</title>
        <authorList>
            <person name="Zhang R.-G."/>
        </authorList>
    </citation>
    <scope>NUCLEOTIDE SEQUENCE</scope>
    <source>
        <strain evidence="2">Huo1</strain>
        <tissue evidence="2">Leaf</tissue>
    </source>
</reference>
<dbReference type="Proteomes" id="UP000298416">
    <property type="component" value="Unassembled WGS sequence"/>
</dbReference>